<comment type="subcellular location">
    <subcellularLocation>
        <location evidence="2">Membrane</location>
        <topology evidence="2">Single-pass type I membrane protein</topology>
    </subcellularLocation>
</comment>
<dbReference type="Gene3D" id="2.60.40.10">
    <property type="entry name" value="Immunoglobulins"/>
    <property type="match status" value="2"/>
</dbReference>
<dbReference type="PANTHER" id="PTHR20859:SF22">
    <property type="entry name" value="TISSUE FACTOR"/>
    <property type="match status" value="1"/>
</dbReference>
<dbReference type="InterPro" id="IPR003961">
    <property type="entry name" value="FN3_dom"/>
</dbReference>
<sequence>MLERRIYDAVLFSFFFLIGEISGTTYPLARNVTWSSLNFKTILTWGPTPTNYSYTVEYSVVGGNQQRNPHCIRTMTTECDLTNSLDKIKDTYSAVVVSEPLPGMSSDLPELPYTRAERFCPYKDSSIGKPDFTIDVSKDKRKITLNITDPTSAIYADNKFLTMRDIFMSDLKYKVWYGKAQTSGKRFKDTETSQIVLDVDKGASYCFTVQAYIISRDPGKQLGESSQMKCSPAGDRPFYEEYSIGAIVGIIFVIIGLVCAIVLAVVCCRRRKRARNYGKDDPL</sequence>
<evidence type="ECO:0000256" key="11">
    <source>
        <dbReference type="ARBA" id="ARBA00023136"/>
    </source>
</evidence>
<dbReference type="AlphaFoldDB" id="A0A8T3D586"/>
<evidence type="ECO:0000256" key="1">
    <source>
        <dbReference type="ARBA" id="ARBA00002201"/>
    </source>
</evidence>
<evidence type="ECO:0000256" key="12">
    <source>
        <dbReference type="ARBA" id="ARBA00023139"/>
    </source>
</evidence>
<keyword evidence="13" id="KW-1015">Disulfide bond</keyword>
<dbReference type="GO" id="GO:0004896">
    <property type="term" value="F:cytokine receptor activity"/>
    <property type="evidence" value="ECO:0007669"/>
    <property type="project" value="TreeGrafter"/>
</dbReference>
<comment type="similarity">
    <text evidence="3">Belongs to the tissue factor family.</text>
</comment>
<dbReference type="Pfam" id="PF01108">
    <property type="entry name" value="Tissue_fac"/>
    <property type="match status" value="1"/>
</dbReference>
<comment type="function">
    <text evidence="1">Initiates blood coagulation by forming a complex with circulating factor VII or VIIa. The [TF:VIIa] complex activates factors IX or X by specific limited proteolysis. TF plays a role in normal hemostasis by initiating the cell-surface assembly and propagation of the coagulation protease cascade.</text>
</comment>
<dbReference type="EMBL" id="JAERUA010000013">
    <property type="protein sequence ID" value="KAI1891446.1"/>
    <property type="molecule type" value="Genomic_DNA"/>
</dbReference>
<dbReference type="InterPro" id="IPR015373">
    <property type="entry name" value="Interferon/interleukin_rcp_dom"/>
</dbReference>
<organism evidence="20 21">
    <name type="scientific">Albula goreensis</name>
    <dbReference type="NCBI Taxonomy" id="1534307"/>
    <lineage>
        <taxon>Eukaryota</taxon>
        <taxon>Metazoa</taxon>
        <taxon>Chordata</taxon>
        <taxon>Craniata</taxon>
        <taxon>Vertebrata</taxon>
        <taxon>Euteleostomi</taxon>
        <taxon>Actinopterygii</taxon>
        <taxon>Neopterygii</taxon>
        <taxon>Teleostei</taxon>
        <taxon>Albuliformes</taxon>
        <taxon>Albulidae</taxon>
        <taxon>Albula</taxon>
    </lineage>
</organism>
<proteinExistence type="inferred from homology"/>
<evidence type="ECO:0000259" key="19">
    <source>
        <dbReference type="Pfam" id="PF09294"/>
    </source>
</evidence>
<feature type="transmembrane region" description="Helical" evidence="17">
    <location>
        <begin position="242"/>
        <end position="266"/>
    </location>
</feature>
<keyword evidence="8" id="KW-0732">Signal</keyword>
<dbReference type="OrthoDB" id="8942372at2759"/>
<dbReference type="InterPro" id="IPR001187">
    <property type="entry name" value="Tissue_factor"/>
</dbReference>
<comment type="caution">
    <text evidence="20">The sequence shown here is derived from an EMBL/GenBank/DDBJ whole genome shotgun (WGS) entry which is preliminary data.</text>
</comment>
<name>A0A8T3D586_9TELE</name>
<dbReference type="InterPro" id="IPR013783">
    <property type="entry name" value="Ig-like_fold"/>
</dbReference>
<evidence type="ECO:0000256" key="16">
    <source>
        <dbReference type="ARBA" id="ARBA00031171"/>
    </source>
</evidence>
<dbReference type="PANTHER" id="PTHR20859">
    <property type="entry name" value="INTERFERON/INTERLEUKIN RECEPTOR"/>
    <property type="match status" value="1"/>
</dbReference>
<evidence type="ECO:0000313" key="20">
    <source>
        <dbReference type="EMBL" id="KAI1891446.1"/>
    </source>
</evidence>
<keyword evidence="9 17" id="KW-1133">Transmembrane helix</keyword>
<evidence type="ECO:0000256" key="13">
    <source>
        <dbReference type="ARBA" id="ARBA00023157"/>
    </source>
</evidence>
<evidence type="ECO:0000256" key="17">
    <source>
        <dbReference type="SAM" id="Phobius"/>
    </source>
</evidence>
<feature type="domain" description="Fibronectin type-III" evidence="18">
    <location>
        <begin position="11"/>
        <end position="100"/>
    </location>
</feature>
<dbReference type="Proteomes" id="UP000829720">
    <property type="component" value="Unassembled WGS sequence"/>
</dbReference>
<comment type="subunit">
    <text evidence="4">Interacts with HSPE; the interaction, inhibited by heparin, promotes the generation of activated factor X and activates coagulation in the presence of activated factor VII.</text>
</comment>
<keyword evidence="11 17" id="KW-0472">Membrane</keyword>
<dbReference type="InterPro" id="IPR036116">
    <property type="entry name" value="FN3_sf"/>
</dbReference>
<evidence type="ECO:0000256" key="15">
    <source>
        <dbReference type="ARBA" id="ARBA00023288"/>
    </source>
</evidence>
<keyword evidence="15" id="KW-0449">Lipoprotein</keyword>
<evidence type="ECO:0000256" key="10">
    <source>
        <dbReference type="ARBA" id="ARBA00023084"/>
    </source>
</evidence>
<evidence type="ECO:0000256" key="5">
    <source>
        <dbReference type="ARBA" id="ARBA00018722"/>
    </source>
</evidence>
<dbReference type="FunFam" id="2.60.40.10:FF:000899">
    <property type="entry name" value="Tissue factor"/>
    <property type="match status" value="1"/>
</dbReference>
<keyword evidence="6 17" id="KW-0812">Transmembrane</keyword>
<evidence type="ECO:0000256" key="6">
    <source>
        <dbReference type="ARBA" id="ARBA00022692"/>
    </source>
</evidence>
<gene>
    <name evidence="20" type="ORF">AGOR_G00143900</name>
</gene>
<keyword evidence="10" id="KW-0094">Blood coagulation</keyword>
<dbReference type="InterPro" id="IPR050650">
    <property type="entry name" value="Type-II_Cytokine-TF_Rcpt"/>
</dbReference>
<dbReference type="Pfam" id="PF09294">
    <property type="entry name" value="Interfer-bind"/>
    <property type="match status" value="1"/>
</dbReference>
<evidence type="ECO:0000256" key="2">
    <source>
        <dbReference type="ARBA" id="ARBA00004479"/>
    </source>
</evidence>
<evidence type="ECO:0000256" key="9">
    <source>
        <dbReference type="ARBA" id="ARBA00022989"/>
    </source>
</evidence>
<keyword evidence="12" id="KW-0564">Palmitate</keyword>
<feature type="domain" description="Interferon/interleukin receptor" evidence="19">
    <location>
        <begin position="126"/>
        <end position="231"/>
    </location>
</feature>
<dbReference type="SUPFAM" id="SSF49265">
    <property type="entry name" value="Fibronectin type III"/>
    <property type="match status" value="2"/>
</dbReference>
<accession>A0A8T3D586</accession>
<dbReference type="GO" id="GO:0005886">
    <property type="term" value="C:plasma membrane"/>
    <property type="evidence" value="ECO:0007669"/>
    <property type="project" value="TreeGrafter"/>
</dbReference>
<dbReference type="PRINTS" id="PR00346">
    <property type="entry name" value="TISSUEFACTOR"/>
</dbReference>
<dbReference type="GO" id="GO:0007596">
    <property type="term" value="P:blood coagulation"/>
    <property type="evidence" value="ECO:0007669"/>
    <property type="project" value="UniProtKB-KW"/>
</dbReference>
<evidence type="ECO:0000256" key="4">
    <source>
        <dbReference type="ARBA" id="ARBA00011184"/>
    </source>
</evidence>
<protein>
    <recommendedName>
        <fullName evidence="5">Tissue factor</fullName>
    </recommendedName>
    <alternativeName>
        <fullName evidence="16">Coagulation factor III</fullName>
    </alternativeName>
</protein>
<evidence type="ECO:0000256" key="14">
    <source>
        <dbReference type="ARBA" id="ARBA00023180"/>
    </source>
</evidence>
<evidence type="ECO:0000256" key="3">
    <source>
        <dbReference type="ARBA" id="ARBA00009197"/>
    </source>
</evidence>
<keyword evidence="14" id="KW-0325">Glycoprotein</keyword>
<reference evidence="20" key="1">
    <citation type="submission" date="2021-01" db="EMBL/GenBank/DDBJ databases">
        <authorList>
            <person name="Zahm M."/>
            <person name="Roques C."/>
            <person name="Cabau C."/>
            <person name="Klopp C."/>
            <person name="Donnadieu C."/>
            <person name="Jouanno E."/>
            <person name="Lampietro C."/>
            <person name="Louis A."/>
            <person name="Herpin A."/>
            <person name="Echchiki A."/>
            <person name="Berthelot C."/>
            <person name="Parey E."/>
            <person name="Roest-Crollius H."/>
            <person name="Braasch I."/>
            <person name="Postlethwait J."/>
            <person name="Bobe J."/>
            <person name="Montfort J."/>
            <person name="Bouchez O."/>
            <person name="Begum T."/>
            <person name="Mejri S."/>
            <person name="Adams A."/>
            <person name="Chen W.-J."/>
            <person name="Guiguen Y."/>
        </authorList>
    </citation>
    <scope>NUCLEOTIDE SEQUENCE</scope>
    <source>
        <tissue evidence="20">Blood</tissue>
    </source>
</reference>
<evidence type="ECO:0000313" key="21">
    <source>
        <dbReference type="Proteomes" id="UP000829720"/>
    </source>
</evidence>
<keyword evidence="7" id="KW-0356">Hemostasis</keyword>
<evidence type="ECO:0000256" key="7">
    <source>
        <dbReference type="ARBA" id="ARBA00022696"/>
    </source>
</evidence>
<evidence type="ECO:0000256" key="8">
    <source>
        <dbReference type="ARBA" id="ARBA00022729"/>
    </source>
</evidence>
<evidence type="ECO:0000259" key="18">
    <source>
        <dbReference type="Pfam" id="PF01108"/>
    </source>
</evidence>
<keyword evidence="21" id="KW-1185">Reference proteome</keyword>